<comment type="caution">
    <text evidence="2">The sequence shown here is derived from an EMBL/GenBank/DDBJ whole genome shotgun (WGS) entry which is preliminary data.</text>
</comment>
<sequence length="151" mass="17201">MKKLILSMVLVILGTMMLSAQRGSRGWGQNSNYGRMYNPKTVETIVGTVTAIERKVQDTKMSQGLFLTVKTETETISVHLGPTWYMDNQDIQFQKGDEIRITGSRITFENAPAIVVIEVEKNDNILKLRDNNGFPIWSGWRKKKHGKKNDQ</sequence>
<gene>
    <name evidence="2" type="ORF">GJ691_19090</name>
</gene>
<dbReference type="RefSeq" id="WP_154369906.1">
    <property type="nucleotide sequence ID" value="NZ_WKJH01000030.1"/>
</dbReference>
<organism evidence="2 3">
    <name type="scientific">Maribacter luteus</name>
    <dbReference type="NCBI Taxonomy" id="2594478"/>
    <lineage>
        <taxon>Bacteria</taxon>
        <taxon>Pseudomonadati</taxon>
        <taxon>Bacteroidota</taxon>
        <taxon>Flavobacteriia</taxon>
        <taxon>Flavobacteriales</taxon>
        <taxon>Flavobacteriaceae</taxon>
        <taxon>Maribacter</taxon>
    </lineage>
</organism>
<reference evidence="2 3" key="1">
    <citation type="submission" date="2019-11" db="EMBL/GenBank/DDBJ databases">
        <title>Maribacter lutea sp. nov., a marine bacterium isolated from intertidal sand.</title>
        <authorList>
            <person name="Liu A."/>
        </authorList>
    </citation>
    <scope>NUCLEOTIDE SEQUENCE [LARGE SCALE GENOMIC DNA]</scope>
    <source>
        <strain evidence="2 3">RZ05</strain>
    </source>
</reference>
<dbReference type="Proteomes" id="UP000443153">
    <property type="component" value="Unassembled WGS sequence"/>
</dbReference>
<dbReference type="EMBL" id="WKJH01000030">
    <property type="protein sequence ID" value="MRX66266.1"/>
    <property type="molecule type" value="Genomic_DNA"/>
</dbReference>
<evidence type="ECO:0000259" key="1">
    <source>
        <dbReference type="Pfam" id="PF26390"/>
    </source>
</evidence>
<evidence type="ECO:0000313" key="2">
    <source>
        <dbReference type="EMBL" id="MRX66266.1"/>
    </source>
</evidence>
<dbReference type="Pfam" id="PF26390">
    <property type="entry name" value="MamS_MamX"/>
    <property type="match status" value="1"/>
</dbReference>
<keyword evidence="3" id="KW-1185">Reference proteome</keyword>
<evidence type="ECO:0000313" key="3">
    <source>
        <dbReference type="Proteomes" id="UP000443153"/>
    </source>
</evidence>
<name>A0A6I2MWD8_9FLAO</name>
<dbReference type="OrthoDB" id="5455132at2"/>
<dbReference type="InterPro" id="IPR058837">
    <property type="entry name" value="MamS_MamX_dom"/>
</dbReference>
<proteinExistence type="predicted"/>
<dbReference type="AlphaFoldDB" id="A0A6I2MWD8"/>
<keyword evidence="2" id="KW-0238">DNA-binding</keyword>
<dbReference type="GO" id="GO:0003677">
    <property type="term" value="F:DNA binding"/>
    <property type="evidence" value="ECO:0007669"/>
    <property type="project" value="UniProtKB-KW"/>
</dbReference>
<protein>
    <submittedName>
        <fullName evidence="2">DNA-binding protein</fullName>
    </submittedName>
</protein>
<accession>A0A6I2MWD8</accession>
<feature type="domain" description="Magnetosome protein MamS/MamX" evidence="1">
    <location>
        <begin position="41"/>
        <end position="126"/>
    </location>
</feature>